<name>A0ABQ3CI02_9ACTN</name>
<organism evidence="2 3">
    <name type="scientific">Streptomyces canarius</name>
    <dbReference type="NCBI Taxonomy" id="285453"/>
    <lineage>
        <taxon>Bacteria</taxon>
        <taxon>Bacillati</taxon>
        <taxon>Actinomycetota</taxon>
        <taxon>Actinomycetes</taxon>
        <taxon>Kitasatosporales</taxon>
        <taxon>Streptomycetaceae</taxon>
        <taxon>Streptomyces</taxon>
    </lineage>
</organism>
<keyword evidence="3" id="KW-1185">Reference proteome</keyword>
<evidence type="ECO:0000313" key="2">
    <source>
        <dbReference type="EMBL" id="GHA14097.1"/>
    </source>
</evidence>
<evidence type="ECO:0000256" key="1">
    <source>
        <dbReference type="SAM" id="MobiDB-lite"/>
    </source>
</evidence>
<sequence length="118" mass="12450">MWPSEETLPAVGVVRGPHFTTQTALCPHPPSKRHPVKGLTDASATAGPVISNLSHALVPRHLRPPSGCTPLSLAPATEEERPVKCTQDDKWAANLRGGEGVPRPWGDLNVPPRACGSG</sequence>
<gene>
    <name evidence="2" type="ORF">GCM10010345_18270</name>
</gene>
<dbReference type="EMBL" id="BMVN01000005">
    <property type="protein sequence ID" value="GHA14097.1"/>
    <property type="molecule type" value="Genomic_DNA"/>
</dbReference>
<dbReference type="Proteomes" id="UP000653644">
    <property type="component" value="Unassembled WGS sequence"/>
</dbReference>
<feature type="region of interest" description="Disordered" evidence="1">
    <location>
        <begin position="94"/>
        <end position="118"/>
    </location>
</feature>
<comment type="caution">
    <text evidence="2">The sequence shown here is derived from an EMBL/GenBank/DDBJ whole genome shotgun (WGS) entry which is preliminary data.</text>
</comment>
<evidence type="ECO:0000313" key="3">
    <source>
        <dbReference type="Proteomes" id="UP000653644"/>
    </source>
</evidence>
<protein>
    <submittedName>
        <fullName evidence="2">Uncharacterized protein</fullName>
    </submittedName>
</protein>
<reference evidence="3" key="1">
    <citation type="journal article" date="2019" name="Int. J. Syst. Evol. Microbiol.">
        <title>The Global Catalogue of Microorganisms (GCM) 10K type strain sequencing project: providing services to taxonomists for standard genome sequencing and annotation.</title>
        <authorList>
            <consortium name="The Broad Institute Genomics Platform"/>
            <consortium name="The Broad Institute Genome Sequencing Center for Infectious Disease"/>
            <person name="Wu L."/>
            <person name="Ma J."/>
        </authorList>
    </citation>
    <scope>NUCLEOTIDE SEQUENCE [LARGE SCALE GENOMIC DNA]</scope>
    <source>
        <strain evidence="3">JCM 4733</strain>
    </source>
</reference>
<accession>A0ABQ3CI02</accession>
<proteinExistence type="predicted"/>
<feature type="region of interest" description="Disordered" evidence="1">
    <location>
        <begin position="20"/>
        <end position="42"/>
    </location>
</feature>